<dbReference type="EMBL" id="UINC01202555">
    <property type="protein sequence ID" value="SVE22413.1"/>
    <property type="molecule type" value="Genomic_DNA"/>
</dbReference>
<gene>
    <name evidence="1" type="ORF">METZ01_LOCUS475267</name>
</gene>
<evidence type="ECO:0000313" key="1">
    <source>
        <dbReference type="EMBL" id="SVE22413.1"/>
    </source>
</evidence>
<sequence>MDINIKNLKKQYENFIYPKPTEDIDKDYIQKKKVLLSDPYYFWHRLWPEKPLIKKELKILVAGCGSQQAS</sequence>
<accession>A0A383BRJ0</accession>
<feature type="non-terminal residue" evidence="1">
    <location>
        <position position="70"/>
    </location>
</feature>
<protein>
    <submittedName>
        <fullName evidence="1">Uncharacterized protein</fullName>
    </submittedName>
</protein>
<organism evidence="1">
    <name type="scientific">marine metagenome</name>
    <dbReference type="NCBI Taxonomy" id="408172"/>
    <lineage>
        <taxon>unclassified sequences</taxon>
        <taxon>metagenomes</taxon>
        <taxon>ecological metagenomes</taxon>
    </lineage>
</organism>
<name>A0A383BRJ0_9ZZZZ</name>
<reference evidence="1" key="1">
    <citation type="submission" date="2018-05" db="EMBL/GenBank/DDBJ databases">
        <authorList>
            <person name="Lanie J.A."/>
            <person name="Ng W.-L."/>
            <person name="Kazmierczak K.M."/>
            <person name="Andrzejewski T.M."/>
            <person name="Davidsen T.M."/>
            <person name="Wayne K.J."/>
            <person name="Tettelin H."/>
            <person name="Glass J.I."/>
            <person name="Rusch D."/>
            <person name="Podicherti R."/>
            <person name="Tsui H.-C.T."/>
            <person name="Winkler M.E."/>
        </authorList>
    </citation>
    <scope>NUCLEOTIDE SEQUENCE</scope>
</reference>
<dbReference type="AlphaFoldDB" id="A0A383BRJ0"/>
<proteinExistence type="predicted"/>